<accession>A0A9K3KC00</accession>
<evidence type="ECO:0000313" key="2">
    <source>
        <dbReference type="Proteomes" id="UP000693970"/>
    </source>
</evidence>
<gene>
    <name evidence="1" type="ORF">IV203_024276</name>
</gene>
<dbReference type="Proteomes" id="UP000693970">
    <property type="component" value="Unassembled WGS sequence"/>
</dbReference>
<name>A0A9K3KC00_9STRA</name>
<protein>
    <submittedName>
        <fullName evidence="1">Uncharacterized protein</fullName>
    </submittedName>
</protein>
<dbReference type="OrthoDB" id="49270at2759"/>
<dbReference type="AlphaFoldDB" id="A0A9K3KC00"/>
<dbReference type="EMBL" id="JAGRRH010000027">
    <property type="protein sequence ID" value="KAG7340733.1"/>
    <property type="molecule type" value="Genomic_DNA"/>
</dbReference>
<reference evidence="1" key="2">
    <citation type="submission" date="2021-04" db="EMBL/GenBank/DDBJ databases">
        <authorList>
            <person name="Podell S."/>
        </authorList>
    </citation>
    <scope>NUCLEOTIDE SEQUENCE</scope>
    <source>
        <strain evidence="1">Hildebrandi</strain>
    </source>
</reference>
<sequence length="408" mass="46600">MMIPLWGPSSKAAAGRFPIVKSFVSLSLLWLVFLSKQLWVSTNLVLGSSKGNRNHNDGSHASLKQSLGPISASDDPLRLIFLISMGHEAMQSKLVERFVWSARHRGDWKGWIVLLTDAPVSRYEDPQDDHLIVMNPLAQHFNTTFREDMPYKRFKTYVLDYIDMDPRLDAVRLIYYLDVDIIVGNSLPKLFHDLEGVYNIPKPDGVAPLSKAPLQTTTQTTSKGTPAWLSSIPKIWFFQNKYAHLTVQGGQFILDRATSKPCLTFWRELIDANVTEFKDQPALHKIRLHQQTHIDPYLNSKQEPSIPARCQIVTMEWKRYLHFPSNSTVFKAVGTIQKKKKPTIHTLIHFKNSCNSTSQINDEVEERFIEYVVQNKDLARKIHVQPDADGNGAVKKHVVDKNGRIHLQ</sequence>
<reference evidence="1" key="1">
    <citation type="journal article" date="2021" name="Sci. Rep.">
        <title>Diploid genomic architecture of Nitzschia inconspicua, an elite biomass production diatom.</title>
        <authorList>
            <person name="Oliver A."/>
            <person name="Podell S."/>
            <person name="Pinowska A."/>
            <person name="Traller J.C."/>
            <person name="Smith S.R."/>
            <person name="McClure R."/>
            <person name="Beliaev A."/>
            <person name="Bohutskyi P."/>
            <person name="Hill E.A."/>
            <person name="Rabines A."/>
            <person name="Zheng H."/>
            <person name="Allen L.Z."/>
            <person name="Kuo A."/>
            <person name="Grigoriev I.V."/>
            <person name="Allen A.E."/>
            <person name="Hazlebeck D."/>
            <person name="Allen E.E."/>
        </authorList>
    </citation>
    <scope>NUCLEOTIDE SEQUENCE</scope>
    <source>
        <strain evidence="1">Hildebrandi</strain>
    </source>
</reference>
<evidence type="ECO:0000313" key="1">
    <source>
        <dbReference type="EMBL" id="KAG7340733.1"/>
    </source>
</evidence>
<proteinExistence type="predicted"/>
<organism evidence="1 2">
    <name type="scientific">Nitzschia inconspicua</name>
    <dbReference type="NCBI Taxonomy" id="303405"/>
    <lineage>
        <taxon>Eukaryota</taxon>
        <taxon>Sar</taxon>
        <taxon>Stramenopiles</taxon>
        <taxon>Ochrophyta</taxon>
        <taxon>Bacillariophyta</taxon>
        <taxon>Bacillariophyceae</taxon>
        <taxon>Bacillariophycidae</taxon>
        <taxon>Bacillariales</taxon>
        <taxon>Bacillariaceae</taxon>
        <taxon>Nitzschia</taxon>
    </lineage>
</organism>
<comment type="caution">
    <text evidence="1">The sequence shown here is derived from an EMBL/GenBank/DDBJ whole genome shotgun (WGS) entry which is preliminary data.</text>
</comment>
<keyword evidence="2" id="KW-1185">Reference proteome</keyword>